<dbReference type="RefSeq" id="WP_007046401.1">
    <property type="nucleotide sequence ID" value="NZ_GG704769.1"/>
</dbReference>
<accession>D1PKW3</accession>
<dbReference type="STRING" id="411471.SUBVAR_04997"/>
<gene>
    <name evidence="2" type="ORF">SUBVAR_04997</name>
</gene>
<dbReference type="eggNOG" id="ENOG5032FH3">
    <property type="taxonomic scope" value="Bacteria"/>
</dbReference>
<dbReference type="OrthoDB" id="1734162at2"/>
<sequence length="178" mass="19194">MKDREQRLQAWFRQAKELLGDEKKRINLLVCLGLTGLVLLAVPEWLPKEQTQPELIAEEVLPDSEEYAVQLQERLEELISQMEGAGDAKVMVTIACGEENIYATDSQTASDGANSVSHVLLDHEGLVETVQNPSVLGVAVVCEGGGEAAVQNQICELVEALTGVGANHITVAKMAASE</sequence>
<protein>
    <submittedName>
        <fullName evidence="2">Stage III sporulation protein AG</fullName>
    </submittedName>
</protein>
<feature type="transmembrane region" description="Helical" evidence="1">
    <location>
        <begin position="26"/>
        <end position="46"/>
    </location>
</feature>
<keyword evidence="1" id="KW-0812">Transmembrane</keyword>
<keyword evidence="1" id="KW-1133">Transmembrane helix</keyword>
<dbReference type="EMBL" id="ACBY02000020">
    <property type="protein sequence ID" value="EFB76621.1"/>
    <property type="molecule type" value="Genomic_DNA"/>
</dbReference>
<evidence type="ECO:0000313" key="3">
    <source>
        <dbReference type="Proteomes" id="UP000003438"/>
    </source>
</evidence>
<evidence type="ECO:0000313" key="2">
    <source>
        <dbReference type="EMBL" id="EFB76621.1"/>
    </source>
</evidence>
<reference evidence="2" key="1">
    <citation type="submission" date="2009-12" db="EMBL/GenBank/DDBJ databases">
        <authorList>
            <person name="Weinstock G."/>
            <person name="Sodergren E."/>
            <person name="Clifton S."/>
            <person name="Fulton L."/>
            <person name="Fulton B."/>
            <person name="Courtney L."/>
            <person name="Fronick C."/>
            <person name="Harrison M."/>
            <person name="Strong C."/>
            <person name="Farmer C."/>
            <person name="Delahaunty K."/>
            <person name="Markovic C."/>
            <person name="Hall O."/>
            <person name="Minx P."/>
            <person name="Tomlinson C."/>
            <person name="Mitreva M."/>
            <person name="Nelson J."/>
            <person name="Hou S."/>
            <person name="Wollam A."/>
            <person name="Pepin K.H."/>
            <person name="Johnson M."/>
            <person name="Bhonagiri V."/>
            <person name="Nash W.E."/>
            <person name="Warren W."/>
            <person name="Chinwalla A."/>
            <person name="Mardis E.R."/>
            <person name="Wilson R.K."/>
        </authorList>
    </citation>
    <scope>NUCLEOTIDE SEQUENCE [LARGE SCALE GENOMIC DNA]</scope>
    <source>
        <strain evidence="2">DSM 15176</strain>
    </source>
</reference>
<name>D1PKW3_9FIRM</name>
<dbReference type="Proteomes" id="UP000003438">
    <property type="component" value="Unassembled WGS sequence"/>
</dbReference>
<evidence type="ECO:0000256" key="1">
    <source>
        <dbReference type="SAM" id="Phobius"/>
    </source>
</evidence>
<comment type="caution">
    <text evidence="2">The sequence shown here is derived from an EMBL/GenBank/DDBJ whole genome shotgun (WGS) entry which is preliminary data.</text>
</comment>
<keyword evidence="3" id="KW-1185">Reference proteome</keyword>
<dbReference type="HOGENOM" id="CLU_071454_3_0_9"/>
<proteinExistence type="predicted"/>
<keyword evidence="1" id="KW-0472">Membrane</keyword>
<organism evidence="2 3">
    <name type="scientific">Subdoligranulum variabile DSM 15176</name>
    <dbReference type="NCBI Taxonomy" id="411471"/>
    <lineage>
        <taxon>Bacteria</taxon>
        <taxon>Bacillati</taxon>
        <taxon>Bacillota</taxon>
        <taxon>Clostridia</taxon>
        <taxon>Eubacteriales</taxon>
        <taxon>Oscillospiraceae</taxon>
        <taxon>Subdoligranulum</taxon>
    </lineage>
</organism>
<dbReference type="AlphaFoldDB" id="D1PKW3"/>